<reference evidence="4 5" key="1">
    <citation type="submission" date="2014-08" db="EMBL/GenBank/DDBJ databases">
        <title>Comparative genomics of the Paenibacillus odorifer group.</title>
        <authorList>
            <person name="den Bakker H.C."/>
            <person name="Tsai Y.-C."/>
            <person name="Martin N."/>
            <person name="Korlach J."/>
            <person name="Wiedmann M."/>
        </authorList>
    </citation>
    <scope>NUCLEOTIDE SEQUENCE [LARGE SCALE GENOMIC DNA]</scope>
    <source>
        <strain evidence="4 5">DSM 14472</strain>
    </source>
</reference>
<dbReference type="SFLD" id="SFLDG01135">
    <property type="entry name" value="C1.5.6:_HAD__Beta-PGM__Phospha"/>
    <property type="match status" value="1"/>
</dbReference>
<dbReference type="InterPro" id="IPR006439">
    <property type="entry name" value="HAD-SF_hydro_IA"/>
</dbReference>
<dbReference type="GO" id="GO:0016787">
    <property type="term" value="F:hydrolase activity"/>
    <property type="evidence" value="ECO:0007669"/>
    <property type="project" value="UniProtKB-KW"/>
</dbReference>
<dbReference type="STRING" id="169760.PSTEL_11410"/>
<dbReference type="NCBIfam" id="TIGR01509">
    <property type="entry name" value="HAD-SF-IA-v3"/>
    <property type="match status" value="1"/>
</dbReference>
<dbReference type="InterPro" id="IPR036412">
    <property type="entry name" value="HAD-like_sf"/>
</dbReference>
<dbReference type="InterPro" id="IPR023214">
    <property type="entry name" value="HAD_sf"/>
</dbReference>
<dbReference type="PRINTS" id="PR00413">
    <property type="entry name" value="HADHALOGNASE"/>
</dbReference>
<dbReference type="SFLD" id="SFLDS00003">
    <property type="entry name" value="Haloacid_Dehalogenase"/>
    <property type="match status" value="1"/>
</dbReference>
<dbReference type="CDD" id="cd16423">
    <property type="entry name" value="HAD_BPGM-like"/>
    <property type="match status" value="1"/>
</dbReference>
<sequence length="226" mass="25502">MIKALIFDFDGTIIDTETAWYTAFNEAYRKHGVELTLEQYSTCIGTSLNSFNPYEYLMTDLNLPIDKEAFRISVQGRHRELMELQKMRPGIKRYLEAGKATGLKIGLASSSSAEWVETYLNQLGIRDYFDCIRTSDHVKRVKPDPELYLQALSCLGVSPEEAVAIEDSPNGARAAAAAGMKCVVTPNEITSFLTFDTPHHRIESLDLLEFDHVITRRCFQEPGLQV</sequence>
<keyword evidence="3" id="KW-0378">Hydrolase</keyword>
<dbReference type="Pfam" id="PF13419">
    <property type="entry name" value="HAD_2"/>
    <property type="match status" value="1"/>
</dbReference>
<keyword evidence="5" id="KW-1185">Reference proteome</keyword>
<name>A0A089LTZ8_9BACL</name>
<comment type="similarity">
    <text evidence="1">Belongs to the HAD-like hydrolase superfamily. CbbY/CbbZ/Gph/YieH family.</text>
</comment>
<dbReference type="Proteomes" id="UP000029507">
    <property type="component" value="Chromosome"/>
</dbReference>
<dbReference type="EMBL" id="CP009286">
    <property type="protein sequence ID" value="AIQ63600.1"/>
    <property type="molecule type" value="Genomic_DNA"/>
</dbReference>
<dbReference type="InterPro" id="IPR023198">
    <property type="entry name" value="PGP-like_dom2"/>
</dbReference>
<dbReference type="RefSeq" id="WP_038695256.1">
    <property type="nucleotide sequence ID" value="NZ_CP009286.1"/>
</dbReference>
<evidence type="ECO:0000256" key="2">
    <source>
        <dbReference type="ARBA" id="ARBA00022723"/>
    </source>
</evidence>
<evidence type="ECO:0000256" key="1">
    <source>
        <dbReference type="ARBA" id="ARBA00006171"/>
    </source>
</evidence>
<gene>
    <name evidence="4" type="ORF">PSTEL_11410</name>
</gene>
<dbReference type="InterPro" id="IPR041492">
    <property type="entry name" value="HAD_2"/>
</dbReference>
<dbReference type="SUPFAM" id="SSF56784">
    <property type="entry name" value="HAD-like"/>
    <property type="match status" value="1"/>
</dbReference>
<accession>A0A089LTZ8</accession>
<dbReference type="Gene3D" id="1.10.150.240">
    <property type="entry name" value="Putative phosphatase, domain 2"/>
    <property type="match status" value="1"/>
</dbReference>
<evidence type="ECO:0000313" key="4">
    <source>
        <dbReference type="EMBL" id="AIQ63600.1"/>
    </source>
</evidence>
<dbReference type="PANTHER" id="PTHR18901:SF38">
    <property type="entry name" value="PSEUDOURIDINE-5'-PHOSPHATASE"/>
    <property type="match status" value="1"/>
</dbReference>
<dbReference type="OrthoDB" id="9797743at2"/>
<evidence type="ECO:0000256" key="3">
    <source>
        <dbReference type="ARBA" id="ARBA00022801"/>
    </source>
</evidence>
<organism evidence="4 5">
    <name type="scientific">Paenibacillus stellifer</name>
    <dbReference type="NCBI Taxonomy" id="169760"/>
    <lineage>
        <taxon>Bacteria</taxon>
        <taxon>Bacillati</taxon>
        <taxon>Bacillota</taxon>
        <taxon>Bacilli</taxon>
        <taxon>Bacillales</taxon>
        <taxon>Paenibacillaceae</taxon>
        <taxon>Paenibacillus</taxon>
    </lineage>
</organism>
<keyword evidence="2" id="KW-0479">Metal-binding</keyword>
<dbReference type="GO" id="GO:0046872">
    <property type="term" value="F:metal ion binding"/>
    <property type="evidence" value="ECO:0007669"/>
    <property type="project" value="UniProtKB-KW"/>
</dbReference>
<evidence type="ECO:0000313" key="5">
    <source>
        <dbReference type="Proteomes" id="UP000029507"/>
    </source>
</evidence>
<dbReference type="KEGG" id="pste:PSTEL_11410"/>
<dbReference type="Gene3D" id="3.40.50.1000">
    <property type="entry name" value="HAD superfamily/HAD-like"/>
    <property type="match status" value="1"/>
</dbReference>
<dbReference type="PANTHER" id="PTHR18901">
    <property type="entry name" value="2-DEOXYGLUCOSE-6-PHOSPHATE PHOSPHATASE 2"/>
    <property type="match status" value="1"/>
</dbReference>
<protein>
    <submittedName>
        <fullName evidence="4">Phosphoglycolate phosphatase</fullName>
    </submittedName>
</protein>
<dbReference type="FunFam" id="3.40.50.1000:FF:000036">
    <property type="entry name" value="HAD family hydrolase"/>
    <property type="match status" value="1"/>
</dbReference>
<proteinExistence type="inferred from homology"/>
<dbReference type="HOGENOM" id="CLU_045011_13_2_9"/>
<dbReference type="SFLD" id="SFLDG01129">
    <property type="entry name" value="C1.5:_HAD__Beta-PGM__Phosphata"/>
    <property type="match status" value="1"/>
</dbReference>
<dbReference type="AlphaFoldDB" id="A0A089LTZ8"/>